<gene>
    <name evidence="8" type="ORF">OHK93_002975</name>
</gene>
<dbReference type="SUPFAM" id="SSF50129">
    <property type="entry name" value="GroES-like"/>
    <property type="match status" value="1"/>
</dbReference>
<proteinExistence type="inferred from homology"/>
<dbReference type="Pfam" id="PF00107">
    <property type="entry name" value="ADH_zinc_N"/>
    <property type="match status" value="1"/>
</dbReference>
<reference evidence="8" key="1">
    <citation type="journal article" date="2023" name="Genome Biol. Evol.">
        <title>First Whole Genome Sequence and Flow Cytometry Genome Size Data for the Lichen-Forming Fungus Ramalina farinacea (Ascomycota).</title>
        <authorList>
            <person name="Llewellyn T."/>
            <person name="Mian S."/>
            <person name="Hill R."/>
            <person name="Leitch I.J."/>
            <person name="Gaya E."/>
        </authorList>
    </citation>
    <scope>NUCLEOTIDE SEQUENCE</scope>
    <source>
        <strain evidence="8">LIQ254RAFAR</strain>
    </source>
</reference>
<dbReference type="EMBL" id="JAPUFD010000015">
    <property type="protein sequence ID" value="MDI1491765.1"/>
    <property type="molecule type" value="Genomic_DNA"/>
</dbReference>
<dbReference type="GO" id="GO:0046872">
    <property type="term" value="F:metal ion binding"/>
    <property type="evidence" value="ECO:0007669"/>
    <property type="project" value="UniProtKB-KW"/>
</dbReference>
<evidence type="ECO:0000256" key="2">
    <source>
        <dbReference type="ARBA" id="ARBA00008072"/>
    </source>
</evidence>
<name>A0AA43QWW9_9LECA</name>
<dbReference type="Gene3D" id="3.40.50.720">
    <property type="entry name" value="NAD(P)-binding Rossmann-like Domain"/>
    <property type="match status" value="1"/>
</dbReference>
<dbReference type="InterPro" id="IPR036291">
    <property type="entry name" value="NAD(P)-bd_dom_sf"/>
</dbReference>
<dbReference type="Gene3D" id="3.90.180.10">
    <property type="entry name" value="Medium-chain alcohol dehydrogenases, catalytic domain"/>
    <property type="match status" value="1"/>
</dbReference>
<evidence type="ECO:0000259" key="7">
    <source>
        <dbReference type="Pfam" id="PF08240"/>
    </source>
</evidence>
<evidence type="ECO:0000256" key="5">
    <source>
        <dbReference type="ARBA" id="ARBA00023002"/>
    </source>
</evidence>
<protein>
    <recommendedName>
        <fullName evidence="10">Alcohol dehydrogenase</fullName>
    </recommendedName>
</protein>
<evidence type="ECO:0000256" key="1">
    <source>
        <dbReference type="ARBA" id="ARBA00001947"/>
    </source>
</evidence>
<feature type="domain" description="Alcohol dehydrogenase-like C-terminal" evidence="6">
    <location>
        <begin position="207"/>
        <end position="337"/>
    </location>
</feature>
<dbReference type="Proteomes" id="UP001161017">
    <property type="component" value="Unassembled WGS sequence"/>
</dbReference>
<dbReference type="AlphaFoldDB" id="A0AA43QWW9"/>
<dbReference type="GO" id="GO:0016491">
    <property type="term" value="F:oxidoreductase activity"/>
    <property type="evidence" value="ECO:0007669"/>
    <property type="project" value="UniProtKB-KW"/>
</dbReference>
<comment type="similarity">
    <text evidence="2">Belongs to the zinc-containing alcohol dehydrogenase family.</text>
</comment>
<evidence type="ECO:0000259" key="6">
    <source>
        <dbReference type="Pfam" id="PF00107"/>
    </source>
</evidence>
<dbReference type="InterPro" id="IPR013149">
    <property type="entry name" value="ADH-like_C"/>
</dbReference>
<sequence>MSEVQSTSQALPKDYLALFQEEPAARLTLRRLPVPEAVAGSVVIRVLAALILTYAREIYNGERKYYYPTPYVPGASAVGRVVAVGPDATKLSAGDLVIADATIRGRDDPEAIFLSGIHGGYSEGARKLSQGMWRNSTFAEYARMPMESCTRLNESRLLGSPQDGGLGLEVADLAFIQTAMIPFGGLRDINLRAGERIIICPATGNFGGAAVMVALAMGASVIAMGRNTEVLAKLKELGKGRVDTIQLSGNAEDDEKALQSYGGVDAYFDISPPQAASSSHFRSCILALKPRGRVSLMGGMMREQGFPCSVVVHNQITLRGKWMAEANDITPFLQLVEAQMLTLGEKGGVTVRGKFGLKDWQEAFDRAAANAQPGDLTVFTP</sequence>
<dbReference type="InterPro" id="IPR011032">
    <property type="entry name" value="GroES-like_sf"/>
</dbReference>
<keyword evidence="9" id="KW-1185">Reference proteome</keyword>
<comment type="caution">
    <text evidence="8">The sequence shown here is derived from an EMBL/GenBank/DDBJ whole genome shotgun (WGS) entry which is preliminary data.</text>
</comment>
<accession>A0AA43QWW9</accession>
<keyword evidence="4" id="KW-0862">Zinc</keyword>
<evidence type="ECO:0000313" key="9">
    <source>
        <dbReference type="Proteomes" id="UP001161017"/>
    </source>
</evidence>
<evidence type="ECO:0000313" key="8">
    <source>
        <dbReference type="EMBL" id="MDI1491765.1"/>
    </source>
</evidence>
<evidence type="ECO:0000256" key="4">
    <source>
        <dbReference type="ARBA" id="ARBA00022833"/>
    </source>
</evidence>
<keyword evidence="5" id="KW-0560">Oxidoreductase</keyword>
<dbReference type="InterPro" id="IPR013154">
    <property type="entry name" value="ADH-like_N"/>
</dbReference>
<dbReference type="Pfam" id="PF08240">
    <property type="entry name" value="ADH_N"/>
    <property type="match status" value="1"/>
</dbReference>
<feature type="domain" description="Alcohol dehydrogenase-like N-terminal" evidence="7">
    <location>
        <begin position="40"/>
        <end position="152"/>
    </location>
</feature>
<evidence type="ECO:0000256" key="3">
    <source>
        <dbReference type="ARBA" id="ARBA00022723"/>
    </source>
</evidence>
<dbReference type="PANTHER" id="PTHR43350:SF17">
    <property type="entry name" value="NAD-DEPENDENT ALCOHOL DEHYDROGENASE"/>
    <property type="match status" value="1"/>
</dbReference>
<keyword evidence="3" id="KW-0479">Metal-binding</keyword>
<dbReference type="CDD" id="cd05188">
    <property type="entry name" value="MDR"/>
    <property type="match status" value="1"/>
</dbReference>
<comment type="cofactor">
    <cofactor evidence="1">
        <name>Zn(2+)</name>
        <dbReference type="ChEBI" id="CHEBI:29105"/>
    </cofactor>
</comment>
<organism evidence="8 9">
    <name type="scientific">Ramalina farinacea</name>
    <dbReference type="NCBI Taxonomy" id="258253"/>
    <lineage>
        <taxon>Eukaryota</taxon>
        <taxon>Fungi</taxon>
        <taxon>Dikarya</taxon>
        <taxon>Ascomycota</taxon>
        <taxon>Pezizomycotina</taxon>
        <taxon>Lecanoromycetes</taxon>
        <taxon>OSLEUM clade</taxon>
        <taxon>Lecanoromycetidae</taxon>
        <taxon>Lecanorales</taxon>
        <taxon>Lecanorineae</taxon>
        <taxon>Ramalinaceae</taxon>
        <taxon>Ramalina</taxon>
    </lineage>
</organism>
<dbReference type="PANTHER" id="PTHR43350">
    <property type="entry name" value="NAD-DEPENDENT ALCOHOL DEHYDROGENASE"/>
    <property type="match status" value="1"/>
</dbReference>
<evidence type="ECO:0008006" key="10">
    <source>
        <dbReference type="Google" id="ProtNLM"/>
    </source>
</evidence>
<dbReference type="SUPFAM" id="SSF51735">
    <property type="entry name" value="NAD(P)-binding Rossmann-fold domains"/>
    <property type="match status" value="1"/>
</dbReference>